<dbReference type="EMBL" id="CAFBLF010000034">
    <property type="protein sequence ID" value="CAB4859600.1"/>
    <property type="molecule type" value="Genomic_DNA"/>
</dbReference>
<dbReference type="EMBL" id="CAEZTZ010000030">
    <property type="protein sequence ID" value="CAB4581490.1"/>
    <property type="molecule type" value="Genomic_DNA"/>
</dbReference>
<dbReference type="InterPro" id="IPR007325">
    <property type="entry name" value="KFase/CYL"/>
</dbReference>
<dbReference type="PANTHER" id="PTHR31118">
    <property type="entry name" value="CYCLASE-LIKE PROTEIN 2"/>
    <property type="match status" value="1"/>
</dbReference>
<dbReference type="PANTHER" id="PTHR31118:SF12">
    <property type="entry name" value="CYCLASE-LIKE PROTEIN 2"/>
    <property type="match status" value="1"/>
</dbReference>
<dbReference type="InterPro" id="IPR037175">
    <property type="entry name" value="KFase_sf"/>
</dbReference>
<gene>
    <name evidence="1" type="ORF">UFOPK1413_00229</name>
    <name evidence="2" type="ORF">UFOPK1767_00361</name>
    <name evidence="3" type="ORF">UFOPK3339_00339</name>
</gene>
<evidence type="ECO:0000313" key="2">
    <source>
        <dbReference type="EMBL" id="CAB4581490.1"/>
    </source>
</evidence>
<dbReference type="GO" id="GO:0019441">
    <property type="term" value="P:L-tryptophan catabolic process to kynurenine"/>
    <property type="evidence" value="ECO:0007669"/>
    <property type="project" value="InterPro"/>
</dbReference>
<accession>A0A6J6B0P0</accession>
<dbReference type="Gene3D" id="3.50.30.50">
    <property type="entry name" value="Putative cyclase"/>
    <property type="match status" value="1"/>
</dbReference>
<dbReference type="SUPFAM" id="SSF102198">
    <property type="entry name" value="Putative cyclase"/>
    <property type="match status" value="1"/>
</dbReference>
<organism evidence="1">
    <name type="scientific">freshwater metagenome</name>
    <dbReference type="NCBI Taxonomy" id="449393"/>
    <lineage>
        <taxon>unclassified sequences</taxon>
        <taxon>metagenomes</taxon>
        <taxon>ecological metagenomes</taxon>
    </lineage>
</organism>
<protein>
    <submittedName>
        <fullName evidence="1">Unannotated protein</fullName>
    </submittedName>
</protein>
<evidence type="ECO:0000313" key="1">
    <source>
        <dbReference type="EMBL" id="CAB4532562.1"/>
    </source>
</evidence>
<name>A0A6J6B0P0_9ZZZZ</name>
<sequence>MEIVRVVDLSREITAETVVYPGDPVPHIAQHATIAKDGFNLMSIRMGSQSGTHVDAPFHFDDNTEKIDEVPLERFVGRGVLLHCDGVQARERITLDSVRSEVESARAGDIVLVHTGWARHYGDPAYFDNPFLDAGLVSFLLERGVRTIGLDALNIDETPDADHSGEGFPAHHLIAEVGGVICENLCNLESVDFADPLVSLLPMKFVGIDGAPVRAVAMETR</sequence>
<dbReference type="EMBL" id="CAEZSG010000019">
    <property type="protein sequence ID" value="CAB4532562.1"/>
    <property type="molecule type" value="Genomic_DNA"/>
</dbReference>
<dbReference type="Pfam" id="PF04199">
    <property type="entry name" value="Cyclase"/>
    <property type="match status" value="1"/>
</dbReference>
<dbReference type="AlphaFoldDB" id="A0A6J6B0P0"/>
<reference evidence="1" key="1">
    <citation type="submission" date="2020-05" db="EMBL/GenBank/DDBJ databases">
        <authorList>
            <person name="Chiriac C."/>
            <person name="Salcher M."/>
            <person name="Ghai R."/>
            <person name="Kavagutti S V."/>
        </authorList>
    </citation>
    <scope>NUCLEOTIDE SEQUENCE</scope>
</reference>
<dbReference type="GO" id="GO:0004061">
    <property type="term" value="F:arylformamidase activity"/>
    <property type="evidence" value="ECO:0007669"/>
    <property type="project" value="InterPro"/>
</dbReference>
<evidence type="ECO:0000313" key="3">
    <source>
        <dbReference type="EMBL" id="CAB4859600.1"/>
    </source>
</evidence>
<proteinExistence type="predicted"/>